<dbReference type="GO" id="GO:0000278">
    <property type="term" value="P:mitotic cell cycle"/>
    <property type="evidence" value="ECO:0007669"/>
    <property type="project" value="TreeGrafter"/>
</dbReference>
<comment type="subcellular location">
    <subcellularLocation>
        <location evidence="1">Cytoplasm</location>
    </subcellularLocation>
</comment>
<evidence type="ECO:0000313" key="6">
    <source>
        <dbReference type="Ensembl" id="ENSCPRP00005001488.1"/>
    </source>
</evidence>
<dbReference type="GO" id="GO:0051295">
    <property type="term" value="P:establishment of meiotic spindle localization"/>
    <property type="evidence" value="ECO:0007669"/>
    <property type="project" value="TreeGrafter"/>
</dbReference>
<evidence type="ECO:0000256" key="4">
    <source>
        <dbReference type="ARBA" id="ARBA00022860"/>
    </source>
</evidence>
<dbReference type="GO" id="GO:0005516">
    <property type="term" value="F:calmodulin binding"/>
    <property type="evidence" value="ECO:0007669"/>
    <property type="project" value="UniProtKB-KW"/>
</dbReference>
<dbReference type="SMART" id="SM00015">
    <property type="entry name" value="IQ"/>
    <property type="match status" value="3"/>
</dbReference>
<protein>
    <submittedName>
        <fullName evidence="6">Spermatosis associated 17</fullName>
    </submittedName>
</protein>
<dbReference type="PANTHER" id="PTHR22706">
    <property type="entry name" value="ASSEMBLY FACTOR FOR SPINDLE MICROTUBULES"/>
    <property type="match status" value="1"/>
</dbReference>
<keyword evidence="2" id="KW-0963">Cytoplasm</keyword>
<dbReference type="InterPro" id="IPR051185">
    <property type="entry name" value="ASPM"/>
</dbReference>
<dbReference type="PROSITE" id="PS50096">
    <property type="entry name" value="IQ"/>
    <property type="match status" value="3"/>
</dbReference>
<dbReference type="GO" id="GO:0000922">
    <property type="term" value="C:spindle pole"/>
    <property type="evidence" value="ECO:0007669"/>
    <property type="project" value="TreeGrafter"/>
</dbReference>
<dbReference type="Pfam" id="PF00612">
    <property type="entry name" value="IQ"/>
    <property type="match status" value="2"/>
</dbReference>
<dbReference type="GO" id="GO:0007051">
    <property type="term" value="P:spindle organization"/>
    <property type="evidence" value="ECO:0007669"/>
    <property type="project" value="TreeGrafter"/>
</dbReference>
<dbReference type="SUPFAM" id="SSF52540">
    <property type="entry name" value="P-loop containing nucleoside triphosphate hydrolases"/>
    <property type="match status" value="1"/>
</dbReference>
<feature type="region of interest" description="Disordered" evidence="5">
    <location>
        <begin position="333"/>
        <end position="354"/>
    </location>
</feature>
<accession>A0A7M4DXY2</accession>
<dbReference type="CDD" id="cd23767">
    <property type="entry name" value="IQCD"/>
    <property type="match status" value="2"/>
</dbReference>
<dbReference type="InterPro" id="IPR027417">
    <property type="entry name" value="P-loop_NTPase"/>
</dbReference>
<feature type="compositionally biased region" description="Polar residues" evidence="5">
    <location>
        <begin position="1"/>
        <end position="22"/>
    </location>
</feature>
<keyword evidence="7" id="KW-1185">Reference proteome</keyword>
<dbReference type="PANTHER" id="PTHR22706:SF1">
    <property type="entry name" value="ASSEMBLY FACTOR FOR SPINDLE MICROTUBULES"/>
    <property type="match status" value="1"/>
</dbReference>
<evidence type="ECO:0000256" key="1">
    <source>
        <dbReference type="ARBA" id="ARBA00004496"/>
    </source>
</evidence>
<evidence type="ECO:0000256" key="5">
    <source>
        <dbReference type="SAM" id="MobiDB-lite"/>
    </source>
</evidence>
<gene>
    <name evidence="6" type="primary">SPATA17</name>
</gene>
<dbReference type="Gene3D" id="1.20.5.190">
    <property type="match status" value="1"/>
</dbReference>
<keyword evidence="3" id="KW-0677">Repeat</keyword>
<evidence type="ECO:0000313" key="7">
    <source>
        <dbReference type="Proteomes" id="UP000594220"/>
    </source>
</evidence>
<dbReference type="GO" id="GO:0005737">
    <property type="term" value="C:cytoplasm"/>
    <property type="evidence" value="ECO:0007669"/>
    <property type="project" value="UniProtKB-SubCell"/>
</dbReference>
<organism evidence="6 7">
    <name type="scientific">Crocodylus porosus</name>
    <name type="common">Saltwater crocodile</name>
    <name type="synonym">Estuarine crocodile</name>
    <dbReference type="NCBI Taxonomy" id="8502"/>
    <lineage>
        <taxon>Eukaryota</taxon>
        <taxon>Metazoa</taxon>
        <taxon>Chordata</taxon>
        <taxon>Craniata</taxon>
        <taxon>Vertebrata</taxon>
        <taxon>Euteleostomi</taxon>
        <taxon>Archelosauria</taxon>
        <taxon>Archosauria</taxon>
        <taxon>Crocodylia</taxon>
        <taxon>Longirostres</taxon>
        <taxon>Crocodylidae</taxon>
        <taxon>Crocodylus</taxon>
    </lineage>
</organism>
<evidence type="ECO:0000256" key="3">
    <source>
        <dbReference type="ARBA" id="ARBA00022737"/>
    </source>
</evidence>
<dbReference type="AlphaFoldDB" id="A0A7M4DXY2"/>
<dbReference type="Ensembl" id="ENSCPRT00005001744.1">
    <property type="protein sequence ID" value="ENSCPRP00005001488.1"/>
    <property type="gene ID" value="ENSCPRG00005001133.1"/>
</dbReference>
<keyword evidence="4" id="KW-0112">Calmodulin-binding</keyword>
<dbReference type="GeneTree" id="ENSGT00390000011270"/>
<evidence type="ECO:0000256" key="2">
    <source>
        <dbReference type="ARBA" id="ARBA00022490"/>
    </source>
</evidence>
<reference evidence="6" key="1">
    <citation type="submission" date="2025-08" db="UniProtKB">
        <authorList>
            <consortium name="Ensembl"/>
        </authorList>
    </citation>
    <scope>IDENTIFICATION</scope>
</reference>
<reference evidence="6" key="2">
    <citation type="submission" date="2025-09" db="UniProtKB">
        <authorList>
            <consortium name="Ensembl"/>
        </authorList>
    </citation>
    <scope>IDENTIFICATION</scope>
</reference>
<feature type="compositionally biased region" description="Basic and acidic residues" evidence="5">
    <location>
        <begin position="333"/>
        <end position="345"/>
    </location>
</feature>
<proteinExistence type="predicted"/>
<dbReference type="InterPro" id="IPR000048">
    <property type="entry name" value="IQ_motif_EF-hand-BS"/>
</dbReference>
<feature type="region of interest" description="Disordered" evidence="5">
    <location>
        <begin position="1"/>
        <end position="35"/>
    </location>
</feature>
<dbReference type="Proteomes" id="UP000594220">
    <property type="component" value="Unplaced"/>
</dbReference>
<sequence>MNPTHDITDITFQNTSQLPQPHTETHKETAGSTVLPQSRPPKILLSLFCSPPLHIFFFLIQRISSKAPKSIDLAYCSLIHTVGKAPQATGQVRLDPLSFPPSLHLESDERNKLAVPLCSPAAGWAGLGRARPGGPTGDTDVVSEAGALAGGSCHSPGGSGLQHPRARARFERAAPDNCPRGRPGCKAWDAPRRRAAGAAPGRYHWLAGQETERRFVGQYRKTEHAAAVKIQSWFRGCRVRAYIRYLNKMMIVIQKWWRGYQGRKHFRKMLKTAYFIMKMNFYNEMAVRIQKRWRGYYIRKYIHNYYKLKKYLEAVSLNNEIVRKELEQFAETKEKEKEKKDLERKEKKKDHQARKMHYLLSTEQIPGVFNSPFRPSPDPMELRLQKAKPLSHRHQQIKENLTKETSDFPTCTSSWTFPMVQPLPPIARQKPQGPFRDTAEVLLQRYKPLEPTLRAATSINSLEKAREEMKREEWRNRIHDNEFLPFSSCQKNQKYDPLIQSSSKYGQITYGTKHFREEHHEKWVANKDFETVLPPIELFDRCGKTYSRAGQIV</sequence>
<name>A0A7M4DXY2_CROPO</name>